<dbReference type="AlphaFoldDB" id="A0A2B4S8F4"/>
<evidence type="ECO:0000259" key="6">
    <source>
        <dbReference type="PROSITE" id="PS51829"/>
    </source>
</evidence>
<dbReference type="GO" id="GO:0016485">
    <property type="term" value="P:protein processing"/>
    <property type="evidence" value="ECO:0007669"/>
    <property type="project" value="TreeGrafter"/>
</dbReference>
<feature type="domain" description="P/Homo B" evidence="6">
    <location>
        <begin position="141"/>
        <end position="295"/>
    </location>
</feature>
<dbReference type="PANTHER" id="PTHR42884:SF14">
    <property type="entry name" value="NEUROENDOCRINE CONVERTASE 1"/>
    <property type="match status" value="1"/>
</dbReference>
<evidence type="ECO:0000313" key="8">
    <source>
        <dbReference type="Proteomes" id="UP000225706"/>
    </source>
</evidence>
<feature type="coiled-coil region" evidence="4">
    <location>
        <begin position="335"/>
        <end position="362"/>
    </location>
</feature>
<keyword evidence="4" id="KW-0175">Coiled coil</keyword>
<organism evidence="7 8">
    <name type="scientific">Stylophora pistillata</name>
    <name type="common">Smooth cauliflower coral</name>
    <dbReference type="NCBI Taxonomy" id="50429"/>
    <lineage>
        <taxon>Eukaryota</taxon>
        <taxon>Metazoa</taxon>
        <taxon>Cnidaria</taxon>
        <taxon>Anthozoa</taxon>
        <taxon>Hexacorallia</taxon>
        <taxon>Scleractinia</taxon>
        <taxon>Astrocoeniina</taxon>
        <taxon>Pocilloporidae</taxon>
        <taxon>Stylophora</taxon>
    </lineage>
</organism>
<keyword evidence="8" id="KW-1185">Reference proteome</keyword>
<dbReference type="PANTHER" id="PTHR42884">
    <property type="entry name" value="PROPROTEIN CONVERTASE SUBTILISIN/KEXIN-RELATED"/>
    <property type="match status" value="1"/>
</dbReference>
<reference evidence="8" key="1">
    <citation type="journal article" date="2017" name="bioRxiv">
        <title>Comparative analysis of the genomes of Stylophora pistillata and Acropora digitifera provides evidence for extensive differences between species of corals.</title>
        <authorList>
            <person name="Voolstra C.R."/>
            <person name="Li Y."/>
            <person name="Liew Y.J."/>
            <person name="Baumgarten S."/>
            <person name="Zoccola D."/>
            <person name="Flot J.-F."/>
            <person name="Tambutte S."/>
            <person name="Allemand D."/>
            <person name="Aranda M."/>
        </authorList>
    </citation>
    <scope>NUCLEOTIDE SEQUENCE [LARGE SCALE GENOMIC DNA]</scope>
</reference>
<dbReference type="OrthoDB" id="5985530at2759"/>
<dbReference type="GO" id="GO:0000139">
    <property type="term" value="C:Golgi membrane"/>
    <property type="evidence" value="ECO:0007669"/>
    <property type="project" value="TreeGrafter"/>
</dbReference>
<dbReference type="InterPro" id="IPR008979">
    <property type="entry name" value="Galactose-bd-like_sf"/>
</dbReference>
<keyword evidence="2" id="KW-0378">Hydrolase</keyword>
<dbReference type="GO" id="GO:0004252">
    <property type="term" value="F:serine-type endopeptidase activity"/>
    <property type="evidence" value="ECO:0007669"/>
    <property type="project" value="InterPro"/>
</dbReference>
<proteinExistence type="predicted"/>
<dbReference type="InterPro" id="IPR002884">
    <property type="entry name" value="P_dom"/>
</dbReference>
<evidence type="ECO:0000256" key="4">
    <source>
        <dbReference type="SAM" id="Coils"/>
    </source>
</evidence>
<feature type="region of interest" description="Disordered" evidence="5">
    <location>
        <begin position="296"/>
        <end position="328"/>
    </location>
</feature>
<evidence type="ECO:0000313" key="7">
    <source>
        <dbReference type="EMBL" id="PFX25080.1"/>
    </source>
</evidence>
<dbReference type="PROSITE" id="PS51829">
    <property type="entry name" value="P_HOMO_B"/>
    <property type="match status" value="1"/>
</dbReference>
<sequence length="433" mass="48853">MLLDGGQQMAGYLNTNSNAIVNLKDPQPYDSFNAATVNYTNKTISDNNALMTTNYEKYVDDHIARGASSRLNNVLRYIMYDPGLVSDEDDICGQKLTDKGDFHEFNNRVKPFKLKLDSSKGYYSSRFGVNMYIAAKSKYTVAVELWWKSNKIDHNTNDDPFDRDVPKILSWPIPSYEPLDMAVDLTDMESVCNGVMIKFLEHVEVKLNLNYTRRGDLEIKLTSPSGTETNLTHYRLSDSFFKLKELKNWVVMTLHLWGETAKGEWKLTIKNSQTQRANKGILFDWSLILHGTKDNPLDANTHLPQVPDSPHPEDQPTTPTPEAGGGGGGAVEALRRFLLSNNERLTEKLEEVKALLPDKTQRAVDLACEKGASNWLTVIPLKDMVFDLTKREFQDAVRLRYDWPIPDNPSVCVCGSLCTVDHAMICQHGGLVI</sequence>
<dbReference type="Pfam" id="PF01483">
    <property type="entry name" value="P_proprotein"/>
    <property type="match status" value="1"/>
</dbReference>
<dbReference type="Gene3D" id="2.60.120.260">
    <property type="entry name" value="Galactose-binding domain-like"/>
    <property type="match status" value="1"/>
</dbReference>
<evidence type="ECO:0000256" key="5">
    <source>
        <dbReference type="SAM" id="MobiDB-lite"/>
    </source>
</evidence>
<dbReference type="Proteomes" id="UP000225706">
    <property type="component" value="Unassembled WGS sequence"/>
</dbReference>
<keyword evidence="1" id="KW-0645">Protease</keyword>
<evidence type="ECO:0000256" key="2">
    <source>
        <dbReference type="ARBA" id="ARBA00022801"/>
    </source>
</evidence>
<evidence type="ECO:0000256" key="3">
    <source>
        <dbReference type="ARBA" id="ARBA00022825"/>
    </source>
</evidence>
<comment type="caution">
    <text evidence="7">The sequence shown here is derived from an EMBL/GenBank/DDBJ whole genome shotgun (WGS) entry which is preliminary data.</text>
</comment>
<protein>
    <submittedName>
        <fullName evidence="7">Proprotein convertase subtilisin/kexin type 5</fullName>
    </submittedName>
</protein>
<keyword evidence="3" id="KW-0720">Serine protease</keyword>
<evidence type="ECO:0000256" key="1">
    <source>
        <dbReference type="ARBA" id="ARBA00022670"/>
    </source>
</evidence>
<dbReference type="GO" id="GO:0005802">
    <property type="term" value="C:trans-Golgi network"/>
    <property type="evidence" value="ECO:0007669"/>
    <property type="project" value="TreeGrafter"/>
</dbReference>
<dbReference type="SUPFAM" id="SSF49785">
    <property type="entry name" value="Galactose-binding domain-like"/>
    <property type="match status" value="1"/>
</dbReference>
<dbReference type="EMBL" id="LSMT01000160">
    <property type="protein sequence ID" value="PFX25080.1"/>
    <property type="molecule type" value="Genomic_DNA"/>
</dbReference>
<gene>
    <name evidence="7" type="primary">PCSK5</name>
    <name evidence="7" type="ORF">AWC38_SpisGene10299</name>
</gene>
<accession>A0A2B4S8F4</accession>
<name>A0A2B4S8F4_STYPI</name>